<reference evidence="2" key="1">
    <citation type="submission" date="2020-05" db="EMBL/GenBank/DDBJ databases">
        <authorList>
            <person name="Chiriac C."/>
            <person name="Salcher M."/>
            <person name="Ghai R."/>
            <person name="Kavagutti S V."/>
        </authorList>
    </citation>
    <scope>NUCLEOTIDE SEQUENCE</scope>
</reference>
<dbReference type="PRINTS" id="PR00368">
    <property type="entry name" value="FADPNR"/>
</dbReference>
<feature type="domain" description="FAD-binding" evidence="1">
    <location>
        <begin position="5"/>
        <end position="300"/>
    </location>
</feature>
<dbReference type="InterPro" id="IPR036188">
    <property type="entry name" value="FAD/NAD-bd_sf"/>
</dbReference>
<dbReference type="NCBIfam" id="TIGR02032">
    <property type="entry name" value="GG-red-SF"/>
    <property type="match status" value="1"/>
</dbReference>
<dbReference type="AlphaFoldDB" id="A0A6J6CAB6"/>
<name>A0A6J6CAB6_9ZZZZ</name>
<organism evidence="2">
    <name type="scientific">freshwater metagenome</name>
    <dbReference type="NCBI Taxonomy" id="449393"/>
    <lineage>
        <taxon>unclassified sequences</taxon>
        <taxon>metagenomes</taxon>
        <taxon>ecological metagenomes</taxon>
    </lineage>
</organism>
<dbReference type="InterPro" id="IPR011777">
    <property type="entry name" value="Geranylgeranyl_Rdtase_fam"/>
</dbReference>
<dbReference type="PRINTS" id="PR00469">
    <property type="entry name" value="PNDRDTASEII"/>
</dbReference>
<gene>
    <name evidence="2" type="ORF">UFOPK1493_00852</name>
</gene>
<dbReference type="PANTHER" id="PTHR42685:SF22">
    <property type="entry name" value="CONDITIONED MEDIUM FACTOR RECEPTOR 1"/>
    <property type="match status" value="1"/>
</dbReference>
<dbReference type="GO" id="GO:0071949">
    <property type="term" value="F:FAD binding"/>
    <property type="evidence" value="ECO:0007669"/>
    <property type="project" value="InterPro"/>
</dbReference>
<dbReference type="InterPro" id="IPR002938">
    <property type="entry name" value="FAD-bd"/>
</dbReference>
<dbReference type="InterPro" id="IPR050407">
    <property type="entry name" value="Geranylgeranyl_reductase"/>
</dbReference>
<dbReference type="GO" id="GO:0016628">
    <property type="term" value="F:oxidoreductase activity, acting on the CH-CH group of donors, NAD or NADP as acceptor"/>
    <property type="evidence" value="ECO:0007669"/>
    <property type="project" value="InterPro"/>
</dbReference>
<dbReference type="SUPFAM" id="SSF51905">
    <property type="entry name" value="FAD/NAD(P)-binding domain"/>
    <property type="match status" value="1"/>
</dbReference>
<evidence type="ECO:0000259" key="1">
    <source>
        <dbReference type="Pfam" id="PF01494"/>
    </source>
</evidence>
<sequence length="405" mass="43487">MNERDLLIIGGGPAGAAAAIVAARAGVRVTLFEKGPHGRDKVCGDGLTPRAVAALEELKIDLSPAHRIDGLRMIAGSKSRELAWPTTDRFPNHGAVWPRHRFDTHLVDVAIESGAEVRFETEALPELDGDRVVGVRAGGEQFRAPLTILAAGAQGAAAKMLGAERDPDEPFGLAIRAYAPTPRHAERHLEACLSLRDEHGTAVPGYGWMFPAGDGTVNIGVGALSTMKGFKKLNLNKLLDQYAAIVRDSWQLGDYLDKPRAWRLPMSCVRRHGPGWVAVGDAAGFVNPMNGEGIDYGLESGMLAVEQFLADPAAAPARYDQLVGERFDRFLRTGRRFSFLIGHPWLLRPGLRIAVGTQTAADITLAVMGNLVDDRTPGAAGKVLKLADGTLRLADPLLRRTRAAA</sequence>
<dbReference type="PANTHER" id="PTHR42685">
    <property type="entry name" value="GERANYLGERANYL DIPHOSPHATE REDUCTASE"/>
    <property type="match status" value="1"/>
</dbReference>
<dbReference type="EMBL" id="CAEZSR010000020">
    <property type="protein sequence ID" value="CAB4548332.1"/>
    <property type="molecule type" value="Genomic_DNA"/>
</dbReference>
<accession>A0A6J6CAB6</accession>
<protein>
    <submittedName>
        <fullName evidence="2">Unannotated protein</fullName>
    </submittedName>
</protein>
<dbReference type="Gene3D" id="3.50.50.60">
    <property type="entry name" value="FAD/NAD(P)-binding domain"/>
    <property type="match status" value="1"/>
</dbReference>
<proteinExistence type="predicted"/>
<dbReference type="Pfam" id="PF01494">
    <property type="entry name" value="FAD_binding_3"/>
    <property type="match status" value="1"/>
</dbReference>
<evidence type="ECO:0000313" key="2">
    <source>
        <dbReference type="EMBL" id="CAB4548332.1"/>
    </source>
</evidence>